<accession>A0ABY4EDM1</accession>
<feature type="transmembrane region" description="Helical" evidence="1">
    <location>
        <begin position="64"/>
        <end position="88"/>
    </location>
</feature>
<organism evidence="2 3">
    <name type="scientific">Halobacillus salinarum</name>
    <dbReference type="NCBI Taxonomy" id="2932257"/>
    <lineage>
        <taxon>Bacteria</taxon>
        <taxon>Bacillati</taxon>
        <taxon>Bacillota</taxon>
        <taxon>Bacilli</taxon>
        <taxon>Bacillales</taxon>
        <taxon>Bacillaceae</taxon>
        <taxon>Halobacillus</taxon>
    </lineage>
</organism>
<gene>
    <name evidence="2" type="ORF">MUN89_11185</name>
</gene>
<dbReference type="InterPro" id="IPR024563">
    <property type="entry name" value="YqhR"/>
</dbReference>
<reference evidence="2 3" key="1">
    <citation type="submission" date="2022-04" db="EMBL/GenBank/DDBJ databases">
        <title>Halobacillus sp. isolated from saltern.</title>
        <authorList>
            <person name="Won M."/>
            <person name="Lee C.-M."/>
            <person name="Woen H.-Y."/>
            <person name="Kwon S.-W."/>
        </authorList>
    </citation>
    <scope>NUCLEOTIDE SEQUENCE [LARGE SCALE GENOMIC DNA]</scope>
    <source>
        <strain evidence="2 3">SSBR10-3</strain>
    </source>
</reference>
<dbReference type="Proteomes" id="UP000831787">
    <property type="component" value="Chromosome"/>
</dbReference>
<protein>
    <submittedName>
        <fullName evidence="2">YqhR family membrane protein</fullName>
    </submittedName>
</protein>
<keyword evidence="3" id="KW-1185">Reference proteome</keyword>
<evidence type="ECO:0000313" key="3">
    <source>
        <dbReference type="Proteomes" id="UP000831787"/>
    </source>
</evidence>
<proteinExistence type="predicted"/>
<dbReference type="Pfam" id="PF11085">
    <property type="entry name" value="YqhR"/>
    <property type="match status" value="1"/>
</dbReference>
<dbReference type="RefSeq" id="WP_244707749.1">
    <property type="nucleotide sequence ID" value="NZ_CP095073.1"/>
</dbReference>
<evidence type="ECO:0000256" key="1">
    <source>
        <dbReference type="SAM" id="Phobius"/>
    </source>
</evidence>
<keyword evidence="1" id="KW-0812">Transmembrane</keyword>
<keyword evidence="1" id="KW-0472">Membrane</keyword>
<evidence type="ECO:0000313" key="2">
    <source>
        <dbReference type="EMBL" id="UOQ42549.1"/>
    </source>
</evidence>
<keyword evidence="1" id="KW-1133">Transmembrane helix</keyword>
<dbReference type="EMBL" id="CP095073">
    <property type="protein sequence ID" value="UOQ42549.1"/>
    <property type="molecule type" value="Genomic_DNA"/>
</dbReference>
<sequence length="169" mass="18829">MSDKTHEQNKKEPAQSVLSKSLLIGFVAGALWGAIGVLAYYFHFTQISAASFIFRSYFQTSWTGTWLGEVLAVIVVALLSIITAFIYYMCLKRKNGMWPGVFLAVTLFVLIFVILDPLFPAVPGIMDLSSDTLVTTGCLFLLYGVFIGYSISYEYNQFNHSANNYSKEG</sequence>
<feature type="transmembrane region" description="Helical" evidence="1">
    <location>
        <begin position="132"/>
        <end position="151"/>
    </location>
</feature>
<feature type="transmembrane region" description="Helical" evidence="1">
    <location>
        <begin position="100"/>
        <end position="120"/>
    </location>
</feature>
<feature type="transmembrane region" description="Helical" evidence="1">
    <location>
        <begin position="21"/>
        <end position="44"/>
    </location>
</feature>
<name>A0ABY4EDM1_9BACI</name>